<evidence type="ECO:0000256" key="1">
    <source>
        <dbReference type="ARBA" id="ARBA00023172"/>
    </source>
</evidence>
<dbReference type="InterPro" id="IPR002104">
    <property type="entry name" value="Integrase_catalytic"/>
</dbReference>
<keyword evidence="1" id="KW-0233">DNA recombination</keyword>
<feature type="domain" description="Tyr recombinase" evidence="2">
    <location>
        <begin position="126"/>
        <end position="280"/>
    </location>
</feature>
<dbReference type="InterPro" id="IPR011010">
    <property type="entry name" value="DNA_brk_join_enz"/>
</dbReference>
<dbReference type="GO" id="GO:0015074">
    <property type="term" value="P:DNA integration"/>
    <property type="evidence" value="ECO:0007669"/>
    <property type="project" value="InterPro"/>
</dbReference>
<gene>
    <name evidence="3" type="ORF">ICN73_07890</name>
</gene>
<reference evidence="3" key="1">
    <citation type="submission" date="2020-09" db="EMBL/GenBank/DDBJ databases">
        <title>Complete genome sequence of Pseudomonas taiwanensis CC, a plant growth-promoting and biotite-weathering strain.</title>
        <authorList>
            <person name="Cheng C."/>
        </authorList>
    </citation>
    <scope>NUCLEOTIDE SEQUENCE [LARGE SCALE GENOMIC DNA]</scope>
    <source>
        <strain evidence="3">WRS8</strain>
    </source>
</reference>
<protein>
    <submittedName>
        <fullName evidence="3">Tyrosine-type recombinase/integrase</fullName>
    </submittedName>
</protein>
<evidence type="ECO:0000259" key="2">
    <source>
        <dbReference type="Pfam" id="PF00589"/>
    </source>
</evidence>
<dbReference type="GO" id="GO:0003677">
    <property type="term" value="F:DNA binding"/>
    <property type="evidence" value="ECO:0007669"/>
    <property type="project" value="InterPro"/>
</dbReference>
<accession>A0A7L9GK25</accession>
<name>A0A7L9GK25_9PSED</name>
<dbReference type="EMBL" id="CP062699">
    <property type="protein sequence ID" value="QOJ92781.1"/>
    <property type="molecule type" value="Genomic_DNA"/>
</dbReference>
<dbReference type="AlphaFoldDB" id="A0A7L9GK25"/>
<dbReference type="Gene3D" id="1.10.443.10">
    <property type="entry name" value="Intergrase catalytic core"/>
    <property type="match status" value="1"/>
</dbReference>
<dbReference type="Proteomes" id="UP000593847">
    <property type="component" value="Chromosome"/>
</dbReference>
<proteinExistence type="predicted"/>
<organism evidence="3 4">
    <name type="scientific">Pseudomonas taiwanensis</name>
    <dbReference type="NCBI Taxonomy" id="470150"/>
    <lineage>
        <taxon>Bacteria</taxon>
        <taxon>Pseudomonadati</taxon>
        <taxon>Pseudomonadota</taxon>
        <taxon>Gammaproteobacteria</taxon>
        <taxon>Pseudomonadales</taxon>
        <taxon>Pseudomonadaceae</taxon>
        <taxon>Pseudomonas</taxon>
    </lineage>
</organism>
<dbReference type="RefSeq" id="WP_192907618.1">
    <property type="nucleotide sequence ID" value="NZ_CP062699.1"/>
</dbReference>
<evidence type="ECO:0000313" key="4">
    <source>
        <dbReference type="Proteomes" id="UP000593847"/>
    </source>
</evidence>
<dbReference type="GO" id="GO:0006310">
    <property type="term" value="P:DNA recombination"/>
    <property type="evidence" value="ECO:0007669"/>
    <property type="project" value="UniProtKB-KW"/>
</dbReference>
<evidence type="ECO:0000313" key="3">
    <source>
        <dbReference type="EMBL" id="QOJ92781.1"/>
    </source>
</evidence>
<dbReference type="KEGG" id="ptai:ICN73_07890"/>
<dbReference type="InterPro" id="IPR013762">
    <property type="entry name" value="Integrase-like_cat_sf"/>
</dbReference>
<dbReference type="SUPFAM" id="SSF56349">
    <property type="entry name" value="DNA breaking-rejoining enzymes"/>
    <property type="match status" value="1"/>
</dbReference>
<dbReference type="Pfam" id="PF00589">
    <property type="entry name" value="Phage_integrase"/>
    <property type="match status" value="1"/>
</dbReference>
<sequence>MRIPVHPEDLTSNRGFKSMAKQLRKILHGPTRIQLAFAQDVLAKGFGYENYHDLEKTAQAATTAVTAMEHSTARQVILSGLQAALAHGDVSVSDEELQGLIRSLPLNSLTAFRRTPARPSSARQGLTKASVKAIGRVANASGSLRDKALFACMQAGVRPMEYCSAIYLNRIGVYQRAKAEFGHTPLPNSCQVAIKKYARVTKLSKGDFLFPSAEDSRRPMSAYELNKLLRAWARSAGIEDGVVTAHGIRTVTVAYEVNMLARIRELTGHFPIRSTLNYIDRSLLPLQRD</sequence>
<keyword evidence="4" id="KW-1185">Reference proteome</keyword>